<dbReference type="AlphaFoldDB" id="A0A5A7QT53"/>
<feature type="transmembrane region" description="Helical" evidence="1">
    <location>
        <begin position="33"/>
        <end position="51"/>
    </location>
</feature>
<name>A0A5A7QT53_STRAF</name>
<organism evidence="2 3">
    <name type="scientific">Striga asiatica</name>
    <name type="common">Asiatic witchweed</name>
    <name type="synonym">Buchnera asiatica</name>
    <dbReference type="NCBI Taxonomy" id="4170"/>
    <lineage>
        <taxon>Eukaryota</taxon>
        <taxon>Viridiplantae</taxon>
        <taxon>Streptophyta</taxon>
        <taxon>Embryophyta</taxon>
        <taxon>Tracheophyta</taxon>
        <taxon>Spermatophyta</taxon>
        <taxon>Magnoliopsida</taxon>
        <taxon>eudicotyledons</taxon>
        <taxon>Gunneridae</taxon>
        <taxon>Pentapetalae</taxon>
        <taxon>asterids</taxon>
        <taxon>lamiids</taxon>
        <taxon>Lamiales</taxon>
        <taxon>Orobanchaceae</taxon>
        <taxon>Buchnereae</taxon>
        <taxon>Striga</taxon>
    </lineage>
</organism>
<reference evidence="3" key="1">
    <citation type="journal article" date="2019" name="Curr. Biol.">
        <title>Genome Sequence of Striga asiatica Provides Insight into the Evolution of Plant Parasitism.</title>
        <authorList>
            <person name="Yoshida S."/>
            <person name="Kim S."/>
            <person name="Wafula E.K."/>
            <person name="Tanskanen J."/>
            <person name="Kim Y.M."/>
            <person name="Honaas L."/>
            <person name="Yang Z."/>
            <person name="Spallek T."/>
            <person name="Conn C.E."/>
            <person name="Ichihashi Y."/>
            <person name="Cheong K."/>
            <person name="Cui S."/>
            <person name="Der J.P."/>
            <person name="Gundlach H."/>
            <person name="Jiao Y."/>
            <person name="Hori C."/>
            <person name="Ishida J.K."/>
            <person name="Kasahara H."/>
            <person name="Kiba T."/>
            <person name="Kim M.S."/>
            <person name="Koo N."/>
            <person name="Laohavisit A."/>
            <person name="Lee Y.H."/>
            <person name="Lumba S."/>
            <person name="McCourt P."/>
            <person name="Mortimer J.C."/>
            <person name="Mutuku J.M."/>
            <person name="Nomura T."/>
            <person name="Sasaki-Sekimoto Y."/>
            <person name="Seto Y."/>
            <person name="Wang Y."/>
            <person name="Wakatake T."/>
            <person name="Sakakibara H."/>
            <person name="Demura T."/>
            <person name="Yamaguchi S."/>
            <person name="Yoneyama K."/>
            <person name="Manabe R.I."/>
            <person name="Nelson D.C."/>
            <person name="Schulman A.H."/>
            <person name="Timko M.P."/>
            <person name="dePamphilis C.W."/>
            <person name="Choi D."/>
            <person name="Shirasu K."/>
        </authorList>
    </citation>
    <scope>NUCLEOTIDE SEQUENCE [LARGE SCALE GENOMIC DNA]</scope>
    <source>
        <strain evidence="3">cv. UVA1</strain>
    </source>
</reference>
<dbReference type="EMBL" id="BKCP01007737">
    <property type="protein sequence ID" value="GER47131.1"/>
    <property type="molecule type" value="Genomic_DNA"/>
</dbReference>
<sequence>MWCASSPAGAVRRDSIPLTDCPGQTMLFLVRSAFPSLFGGASAVGLCWWLSVVGEAWSLAPALLPVAGVMVVTAALLGPSISADVTLGLCPSDPVVGGGGSPIHLGRAESW</sequence>
<keyword evidence="1" id="KW-0812">Transmembrane</keyword>
<keyword evidence="1" id="KW-0472">Membrane</keyword>
<gene>
    <name evidence="2" type="ORF">STAS_24197</name>
</gene>
<evidence type="ECO:0000256" key="1">
    <source>
        <dbReference type="SAM" id="Phobius"/>
    </source>
</evidence>
<evidence type="ECO:0000313" key="2">
    <source>
        <dbReference type="EMBL" id="GER47131.1"/>
    </source>
</evidence>
<keyword evidence="1" id="KW-1133">Transmembrane helix</keyword>
<accession>A0A5A7QT53</accession>
<feature type="transmembrane region" description="Helical" evidence="1">
    <location>
        <begin position="57"/>
        <end position="77"/>
    </location>
</feature>
<dbReference type="Proteomes" id="UP000325081">
    <property type="component" value="Unassembled WGS sequence"/>
</dbReference>
<comment type="caution">
    <text evidence="2">The sequence shown here is derived from an EMBL/GenBank/DDBJ whole genome shotgun (WGS) entry which is preliminary data.</text>
</comment>
<proteinExistence type="predicted"/>
<evidence type="ECO:0000313" key="3">
    <source>
        <dbReference type="Proteomes" id="UP000325081"/>
    </source>
</evidence>
<keyword evidence="3" id="KW-1185">Reference proteome</keyword>
<protein>
    <submittedName>
        <fullName evidence="2">NHL repeat-containing protein 2</fullName>
    </submittedName>
</protein>